<dbReference type="AlphaFoldDB" id="A0A7W6RVW8"/>
<accession>A0A7W6RVW8</accession>
<organism evidence="1 2">
    <name type="scientific">Rhizobium mongolense</name>
    <dbReference type="NCBI Taxonomy" id="57676"/>
    <lineage>
        <taxon>Bacteria</taxon>
        <taxon>Pseudomonadati</taxon>
        <taxon>Pseudomonadota</taxon>
        <taxon>Alphaproteobacteria</taxon>
        <taxon>Hyphomicrobiales</taxon>
        <taxon>Rhizobiaceae</taxon>
        <taxon>Rhizobium/Agrobacterium group</taxon>
        <taxon>Rhizobium</taxon>
    </lineage>
</organism>
<evidence type="ECO:0000313" key="2">
    <source>
        <dbReference type="Proteomes" id="UP000533641"/>
    </source>
</evidence>
<name>A0A7W6RVW8_9HYPH</name>
<sequence>MKLAQTYRKTGDVDAEAFHTLESDFLYEKGKRDLIEIGRSPEENDKRVQGHLDDIDNELQSAPTKMRNMLYLCNEHFPERANRPRSEA</sequence>
<protein>
    <submittedName>
        <fullName evidence="1">Uncharacterized protein</fullName>
    </submittedName>
</protein>
<proteinExistence type="predicted"/>
<comment type="caution">
    <text evidence="1">The sequence shown here is derived from an EMBL/GenBank/DDBJ whole genome shotgun (WGS) entry which is preliminary data.</text>
</comment>
<gene>
    <name evidence="1" type="ORF">GGE12_007340</name>
</gene>
<reference evidence="1 2" key="1">
    <citation type="submission" date="2020-08" db="EMBL/GenBank/DDBJ databases">
        <title>Genomic Encyclopedia of Type Strains, Phase IV (KMG-V): Genome sequencing to study the core and pangenomes of soil and plant-associated prokaryotes.</title>
        <authorList>
            <person name="Whitman W."/>
        </authorList>
    </citation>
    <scope>NUCLEOTIDE SEQUENCE [LARGE SCALE GENOMIC DNA]</scope>
    <source>
        <strain evidence="1 2">SEMIA 402</strain>
    </source>
</reference>
<dbReference type="EMBL" id="JACIGM010000030">
    <property type="protein sequence ID" value="MBB4279523.1"/>
    <property type="molecule type" value="Genomic_DNA"/>
</dbReference>
<evidence type="ECO:0000313" key="1">
    <source>
        <dbReference type="EMBL" id="MBB4279523.1"/>
    </source>
</evidence>
<dbReference type="Proteomes" id="UP000533641">
    <property type="component" value="Unassembled WGS sequence"/>
</dbReference>